<name>A0A6B8KI45_9HYPH</name>
<sequence>MKFSLAHPSGEAQRQGAGLLALSALLVLTMLFSLALGRYYVPLETLLQVLAGAAGIGGPQPSGTAETIVLMVRLPRIVGAVLIGAGLSLSGLAYQTVFRNPIASPALLGVSAGAGFGASVALLLRAPVLCVQGAGFVGGLAAVAIALGADRAINTRSIITLTLCGMVVSALFQALISIVKYVADPVEALPTITFWLMGSLARMSASDAIVLACPVILGGLALYLNRWRIGLLALGDHEAATMGVDVRRLRILVICCATLMSAATVCVAGVIGWVGLLIPHLARASFGMEPGRLTAATALFGGIFLLLVDDLARSISAIEIPLGVLTALIGAPFFLMFLLRARQSRWA</sequence>
<dbReference type="CDD" id="cd06550">
    <property type="entry name" value="TM_ABC_iron-siderophores_like"/>
    <property type="match status" value="1"/>
</dbReference>
<dbReference type="GO" id="GO:0005886">
    <property type="term" value="C:plasma membrane"/>
    <property type="evidence" value="ECO:0007669"/>
    <property type="project" value="UniProtKB-SubCell"/>
</dbReference>
<feature type="transmembrane region" description="Helical" evidence="8">
    <location>
        <begin position="251"/>
        <end position="278"/>
    </location>
</feature>
<keyword evidence="4" id="KW-1003">Cell membrane</keyword>
<evidence type="ECO:0000256" key="2">
    <source>
        <dbReference type="ARBA" id="ARBA00007935"/>
    </source>
</evidence>
<dbReference type="PANTHER" id="PTHR30472:SF70">
    <property type="entry name" value="MOLYBDATE IMPORT SYSTEM PERMEASE PROTEIN MOLB"/>
    <property type="match status" value="1"/>
</dbReference>
<evidence type="ECO:0000256" key="3">
    <source>
        <dbReference type="ARBA" id="ARBA00022448"/>
    </source>
</evidence>
<evidence type="ECO:0000313" key="9">
    <source>
        <dbReference type="EMBL" id="QGM48046.1"/>
    </source>
</evidence>
<reference evidence="9 10" key="1">
    <citation type="submission" date="2019-11" db="EMBL/GenBank/DDBJ databases">
        <title>The genome sequence of Methylocystis heyeri.</title>
        <authorList>
            <person name="Oshkin I.Y."/>
            <person name="Miroshnikov K."/>
            <person name="Dedysh S.N."/>
        </authorList>
    </citation>
    <scope>NUCLEOTIDE SEQUENCE [LARGE SCALE GENOMIC DNA]</scope>
    <source>
        <strain evidence="9 10">H2</strain>
    </source>
</reference>
<dbReference type="SUPFAM" id="SSF81345">
    <property type="entry name" value="ABC transporter involved in vitamin B12 uptake, BtuC"/>
    <property type="match status" value="1"/>
</dbReference>
<protein>
    <submittedName>
        <fullName evidence="9">Iron chelate uptake ABC transporter family permease subunit</fullName>
    </submittedName>
</protein>
<keyword evidence="5 8" id="KW-0812">Transmembrane</keyword>
<accession>A0A6B8KI45</accession>
<feature type="transmembrane region" description="Helical" evidence="8">
    <location>
        <begin position="106"/>
        <end position="125"/>
    </location>
</feature>
<dbReference type="Gene3D" id="1.10.3470.10">
    <property type="entry name" value="ABC transporter involved in vitamin B12 uptake, BtuC"/>
    <property type="match status" value="1"/>
</dbReference>
<dbReference type="PANTHER" id="PTHR30472">
    <property type="entry name" value="FERRIC ENTEROBACTIN TRANSPORT SYSTEM PERMEASE PROTEIN"/>
    <property type="match status" value="1"/>
</dbReference>
<dbReference type="Proteomes" id="UP000309061">
    <property type="component" value="Chromosome"/>
</dbReference>
<dbReference type="EMBL" id="CP046052">
    <property type="protein sequence ID" value="QGM48046.1"/>
    <property type="molecule type" value="Genomic_DNA"/>
</dbReference>
<dbReference type="OrthoDB" id="9811975at2"/>
<feature type="transmembrane region" description="Helical" evidence="8">
    <location>
        <begin position="320"/>
        <end position="339"/>
    </location>
</feature>
<feature type="transmembrane region" description="Helical" evidence="8">
    <location>
        <begin position="290"/>
        <end position="308"/>
    </location>
</feature>
<evidence type="ECO:0000256" key="8">
    <source>
        <dbReference type="SAM" id="Phobius"/>
    </source>
</evidence>
<keyword evidence="10" id="KW-1185">Reference proteome</keyword>
<feature type="transmembrane region" description="Helical" evidence="8">
    <location>
        <begin position="20"/>
        <end position="41"/>
    </location>
</feature>
<dbReference type="Pfam" id="PF01032">
    <property type="entry name" value="FecCD"/>
    <property type="match status" value="1"/>
</dbReference>
<comment type="subcellular location">
    <subcellularLocation>
        <location evidence="1">Cell membrane</location>
        <topology evidence="1">Multi-pass membrane protein</topology>
    </subcellularLocation>
</comment>
<dbReference type="InterPro" id="IPR000522">
    <property type="entry name" value="ABC_transptr_permease_BtuC"/>
</dbReference>
<evidence type="ECO:0000256" key="1">
    <source>
        <dbReference type="ARBA" id="ARBA00004651"/>
    </source>
</evidence>
<feature type="transmembrane region" description="Helical" evidence="8">
    <location>
        <begin position="77"/>
        <end position="94"/>
    </location>
</feature>
<evidence type="ECO:0000256" key="6">
    <source>
        <dbReference type="ARBA" id="ARBA00022989"/>
    </source>
</evidence>
<evidence type="ECO:0000256" key="5">
    <source>
        <dbReference type="ARBA" id="ARBA00022692"/>
    </source>
</evidence>
<dbReference type="KEGG" id="mhey:H2LOC_011200"/>
<dbReference type="InterPro" id="IPR037294">
    <property type="entry name" value="ABC_BtuC-like"/>
</dbReference>
<dbReference type="AlphaFoldDB" id="A0A6B8KI45"/>
<keyword evidence="6 8" id="KW-1133">Transmembrane helix</keyword>
<gene>
    <name evidence="9" type="ORF">H2LOC_011200</name>
</gene>
<feature type="transmembrane region" description="Helical" evidence="8">
    <location>
        <begin position="203"/>
        <end position="224"/>
    </location>
</feature>
<comment type="similarity">
    <text evidence="2">Belongs to the binding-protein-dependent transport system permease family. FecCD subfamily.</text>
</comment>
<keyword evidence="7 8" id="KW-0472">Membrane</keyword>
<organism evidence="9 10">
    <name type="scientific">Methylocystis heyeri</name>
    <dbReference type="NCBI Taxonomy" id="391905"/>
    <lineage>
        <taxon>Bacteria</taxon>
        <taxon>Pseudomonadati</taxon>
        <taxon>Pseudomonadota</taxon>
        <taxon>Alphaproteobacteria</taxon>
        <taxon>Hyphomicrobiales</taxon>
        <taxon>Methylocystaceae</taxon>
        <taxon>Methylocystis</taxon>
    </lineage>
</organism>
<evidence type="ECO:0000313" key="10">
    <source>
        <dbReference type="Proteomes" id="UP000309061"/>
    </source>
</evidence>
<feature type="transmembrane region" description="Helical" evidence="8">
    <location>
        <begin position="161"/>
        <end position="183"/>
    </location>
</feature>
<evidence type="ECO:0000256" key="4">
    <source>
        <dbReference type="ARBA" id="ARBA00022475"/>
    </source>
</evidence>
<dbReference type="GO" id="GO:0022857">
    <property type="term" value="F:transmembrane transporter activity"/>
    <property type="evidence" value="ECO:0007669"/>
    <property type="project" value="InterPro"/>
</dbReference>
<proteinExistence type="inferred from homology"/>
<evidence type="ECO:0000256" key="7">
    <source>
        <dbReference type="ARBA" id="ARBA00023136"/>
    </source>
</evidence>
<dbReference type="GO" id="GO:0033214">
    <property type="term" value="P:siderophore-iron import into cell"/>
    <property type="evidence" value="ECO:0007669"/>
    <property type="project" value="TreeGrafter"/>
</dbReference>
<feature type="transmembrane region" description="Helical" evidence="8">
    <location>
        <begin position="131"/>
        <end position="149"/>
    </location>
</feature>
<keyword evidence="3" id="KW-0813">Transport</keyword>